<dbReference type="Pfam" id="PF02879">
    <property type="entry name" value="PGM_PMM_II"/>
    <property type="match status" value="1"/>
</dbReference>
<dbReference type="OrthoDB" id="10363at2157"/>
<evidence type="ECO:0000259" key="9">
    <source>
        <dbReference type="Pfam" id="PF02878"/>
    </source>
</evidence>
<dbReference type="InterPro" id="IPR005841">
    <property type="entry name" value="Alpha-D-phosphohexomutase_SF"/>
</dbReference>
<keyword evidence="3" id="KW-0597">Phosphoprotein</keyword>
<evidence type="ECO:0000256" key="1">
    <source>
        <dbReference type="ARBA" id="ARBA00001946"/>
    </source>
</evidence>
<keyword evidence="13" id="KW-1185">Reference proteome</keyword>
<dbReference type="Proteomes" id="UP000001882">
    <property type="component" value="Chromosome"/>
</dbReference>
<feature type="domain" description="Alpha-D-phosphohexomutase alpha/beta/alpha" evidence="10">
    <location>
        <begin position="147"/>
        <end position="241"/>
    </location>
</feature>
<dbReference type="GeneID" id="8680841"/>
<reference evidence="12 13" key="1">
    <citation type="journal article" date="2007" name="Appl. Environ. Microbiol.">
        <title>Isolation of key methanogens for global methane emission from rice paddy fields: a novel isolate affiliated with the clone cluster rice cluster I.</title>
        <authorList>
            <person name="Sakai S."/>
            <person name="Imachi H."/>
            <person name="Sekiguchi Y."/>
            <person name="Ohashi A."/>
            <person name="Harada H."/>
            <person name="Kamagata Y."/>
        </authorList>
    </citation>
    <scope>NUCLEOTIDE SEQUENCE [LARGE SCALE GENOMIC DNA]</scope>
    <source>
        <strain evidence="13">DSM 17711 / JCM 13418 / NBRC 101707 / SANAE</strain>
    </source>
</reference>
<reference evidence="13" key="3">
    <citation type="journal article" date="2011" name="PLoS ONE">
        <title>Genome sequence of a mesophilic hydrogenotrophic methanogen Methanocella paludicola, the first cultivated representative of the order Methanocellales.</title>
        <authorList>
            <person name="Sakai S."/>
            <person name="Takaki Y."/>
            <person name="Shimamura S."/>
            <person name="Sekine M."/>
            <person name="Tajima T."/>
            <person name="Kosugi H."/>
            <person name="Ichikawa N."/>
            <person name="Tasumi E."/>
            <person name="Hiraki A.T."/>
            <person name="Shimizu A."/>
            <person name="Kato Y."/>
            <person name="Nishiko R."/>
            <person name="Mori K."/>
            <person name="Fujita N."/>
            <person name="Imachi H."/>
            <person name="Takai K."/>
        </authorList>
    </citation>
    <scope>NUCLEOTIDE SEQUENCE [LARGE SCALE GENOMIC DNA]</scope>
    <source>
        <strain evidence="13">DSM 17711 / JCM 13418 / NBRC 101707 / SANAE</strain>
    </source>
</reference>
<dbReference type="SUPFAM" id="SSF53738">
    <property type="entry name" value="Phosphoglucomutase, first 3 domains"/>
    <property type="match status" value="3"/>
</dbReference>
<evidence type="ECO:0000313" key="12">
    <source>
        <dbReference type="EMBL" id="BAI60875.1"/>
    </source>
</evidence>
<dbReference type="Pfam" id="PF02878">
    <property type="entry name" value="PGM_PMM_I"/>
    <property type="match status" value="1"/>
</dbReference>
<reference evidence="12 13" key="2">
    <citation type="journal article" date="2008" name="Int. J. Syst. Evol. Microbiol.">
        <title>Methanocella paludicola gen. nov., sp. nov., a methane-producing archaeon, the first isolate of the lineage 'Rice Cluster I', and proposal of the new archaeal order Methanocellales ord. nov.</title>
        <authorList>
            <person name="Sakai S."/>
            <person name="Imachi H."/>
            <person name="Hanada S."/>
            <person name="Ohashi A."/>
            <person name="Harada H."/>
            <person name="Kamagata Y."/>
        </authorList>
    </citation>
    <scope>NUCLEOTIDE SEQUENCE [LARGE SCALE GENOMIC DNA]</scope>
    <source>
        <strain evidence="13">DSM 17711 / JCM 13418 / NBRC 101707 / SANAE</strain>
    </source>
</reference>
<dbReference type="PRINTS" id="PR00509">
    <property type="entry name" value="PGMPMM"/>
</dbReference>
<feature type="domain" description="Alpha-D-phosphohexomutase C-terminal" evidence="8">
    <location>
        <begin position="371"/>
        <end position="425"/>
    </location>
</feature>
<dbReference type="Gene3D" id="3.40.120.10">
    <property type="entry name" value="Alpha-D-Glucose-1,6-Bisphosphate, subunit A, domain 3"/>
    <property type="match status" value="3"/>
</dbReference>
<dbReference type="GO" id="GO:0008966">
    <property type="term" value="F:phosphoglucosamine mutase activity"/>
    <property type="evidence" value="ECO:0007669"/>
    <property type="project" value="InterPro"/>
</dbReference>
<dbReference type="InterPro" id="IPR005844">
    <property type="entry name" value="A-D-PHexomutase_a/b/a-I"/>
</dbReference>
<dbReference type="GO" id="GO:0005975">
    <property type="term" value="P:carbohydrate metabolic process"/>
    <property type="evidence" value="ECO:0007669"/>
    <property type="project" value="InterPro"/>
</dbReference>
<dbReference type="InterPro" id="IPR016055">
    <property type="entry name" value="A-D-PHexomutase_a/b/a-I/II/III"/>
</dbReference>
<accession>D1YWQ3</accession>
<organism evidence="12 13">
    <name type="scientific">Methanocella paludicola (strain DSM 17711 / JCM 13418 / NBRC 101707 / SANAE)</name>
    <dbReference type="NCBI Taxonomy" id="304371"/>
    <lineage>
        <taxon>Archaea</taxon>
        <taxon>Methanobacteriati</taxon>
        <taxon>Methanobacteriota</taxon>
        <taxon>Stenosarchaea group</taxon>
        <taxon>Methanomicrobia</taxon>
        <taxon>Methanocellales</taxon>
        <taxon>Methanocellaceae</taxon>
        <taxon>Methanocella</taxon>
    </lineage>
</organism>
<feature type="domain" description="Alpha-D-phosphohexomutase alpha/beta/alpha" evidence="11">
    <location>
        <begin position="246"/>
        <end position="346"/>
    </location>
</feature>
<dbReference type="EMBL" id="AP011532">
    <property type="protein sequence ID" value="BAI60875.1"/>
    <property type="molecule type" value="Genomic_DNA"/>
</dbReference>
<evidence type="ECO:0000259" key="10">
    <source>
        <dbReference type="Pfam" id="PF02879"/>
    </source>
</evidence>
<dbReference type="InterPro" id="IPR005843">
    <property type="entry name" value="A-D-PHexomutase_C"/>
</dbReference>
<dbReference type="Pfam" id="PF02880">
    <property type="entry name" value="PGM_PMM_III"/>
    <property type="match status" value="1"/>
</dbReference>
<evidence type="ECO:0000259" key="11">
    <source>
        <dbReference type="Pfam" id="PF02880"/>
    </source>
</evidence>
<dbReference type="Pfam" id="PF00408">
    <property type="entry name" value="PGM_PMM_IV"/>
    <property type="match status" value="1"/>
</dbReference>
<evidence type="ECO:0000313" key="13">
    <source>
        <dbReference type="Proteomes" id="UP000001882"/>
    </source>
</evidence>
<protein>
    <submittedName>
        <fullName evidence="12">Phosphomannomutase/phosphoglucomutase</fullName>
    </submittedName>
</protein>
<evidence type="ECO:0000256" key="3">
    <source>
        <dbReference type="ARBA" id="ARBA00022553"/>
    </source>
</evidence>
<feature type="domain" description="Alpha-D-phosphohexomutase alpha/beta/alpha" evidence="9">
    <location>
        <begin position="2"/>
        <end position="125"/>
    </location>
</feature>
<evidence type="ECO:0000256" key="5">
    <source>
        <dbReference type="ARBA" id="ARBA00022842"/>
    </source>
</evidence>
<evidence type="ECO:0000259" key="8">
    <source>
        <dbReference type="Pfam" id="PF00408"/>
    </source>
</evidence>
<gene>
    <name evidence="12" type="ordered locus">MCP_0803</name>
</gene>
<dbReference type="InterPro" id="IPR024086">
    <property type="entry name" value="GlmM_arc-type"/>
</dbReference>
<dbReference type="PANTHER" id="PTHR43771">
    <property type="entry name" value="PHOSPHOMANNOMUTASE"/>
    <property type="match status" value="1"/>
</dbReference>
<dbReference type="PATRIC" id="fig|304371.9.peg.830"/>
<dbReference type="InterPro" id="IPR005846">
    <property type="entry name" value="A-D-PHexomutase_a/b/a-III"/>
</dbReference>
<evidence type="ECO:0000256" key="6">
    <source>
        <dbReference type="ARBA" id="ARBA00023235"/>
    </source>
</evidence>
<dbReference type="FunFam" id="3.40.120.10:FF:000003">
    <property type="entry name" value="Phosphoglucosamine mutase"/>
    <property type="match status" value="1"/>
</dbReference>
<dbReference type="AlphaFoldDB" id="D1YWQ3"/>
<dbReference type="RefSeq" id="WP_012899554.1">
    <property type="nucleotide sequence ID" value="NC_013665.1"/>
</dbReference>
<dbReference type="InParanoid" id="D1YWQ3"/>
<dbReference type="STRING" id="304371.MCP_0803"/>
<dbReference type="InterPro" id="IPR005845">
    <property type="entry name" value="A-D-PHexomutase_a/b/a-II"/>
</dbReference>
<evidence type="ECO:0000256" key="4">
    <source>
        <dbReference type="ARBA" id="ARBA00022723"/>
    </source>
</evidence>
<dbReference type="Gene3D" id="3.30.310.50">
    <property type="entry name" value="Alpha-D-phosphohexomutase, C-terminal domain"/>
    <property type="match status" value="1"/>
</dbReference>
<dbReference type="FunFam" id="3.40.120.10:FF:000001">
    <property type="entry name" value="Phosphoglucosamine mutase"/>
    <property type="match status" value="1"/>
</dbReference>
<dbReference type="PROSITE" id="PS00710">
    <property type="entry name" value="PGM_PMM"/>
    <property type="match status" value="1"/>
</dbReference>
<proteinExistence type="inferred from homology"/>
<keyword evidence="6" id="KW-0413">Isomerase</keyword>
<dbReference type="InterPro" id="IPR036900">
    <property type="entry name" value="A-D-PHexomutase_C_sf"/>
</dbReference>
<dbReference type="FunCoup" id="D1YWQ3">
    <property type="interactions" value="96"/>
</dbReference>
<dbReference type="PANTHER" id="PTHR43771:SF1">
    <property type="entry name" value="PHOSPHOMANNOMUTASE"/>
    <property type="match status" value="1"/>
</dbReference>
<dbReference type="CDD" id="cd03087">
    <property type="entry name" value="PGM_like1"/>
    <property type="match status" value="1"/>
</dbReference>
<dbReference type="InterPro" id="IPR016066">
    <property type="entry name" value="A-D-PHexomutase_CS"/>
</dbReference>
<dbReference type="GO" id="GO:0000287">
    <property type="term" value="F:magnesium ion binding"/>
    <property type="evidence" value="ECO:0007669"/>
    <property type="project" value="InterPro"/>
</dbReference>
<comment type="similarity">
    <text evidence="2 7">Belongs to the phosphohexose mutase family.</text>
</comment>
<name>D1YWQ3_METPS</name>
<comment type="cofactor">
    <cofactor evidence="1">
        <name>Mg(2+)</name>
        <dbReference type="ChEBI" id="CHEBI:18420"/>
    </cofactor>
</comment>
<dbReference type="NCBIfam" id="TIGR03990">
    <property type="entry name" value="Arch_GlmM"/>
    <property type="match status" value="1"/>
</dbReference>
<evidence type="ECO:0000256" key="7">
    <source>
        <dbReference type="RuleBase" id="RU004326"/>
    </source>
</evidence>
<evidence type="ECO:0000256" key="2">
    <source>
        <dbReference type="ARBA" id="ARBA00010231"/>
    </source>
</evidence>
<sequence>MSLFGSSGIRGIVNELITPELALKAGRAVGLANKNVVVGRDPRTSGPMIENALVSGLLAMGARVTRVGLVSTPTLAYAARNYDCGVMITASHNPPEYNGLKFWNPDGMAFSLHQQDELEKAINSDIKGASWQGMGTESFRQDAVREHMDAILKNVEHYPLKVVVDCGCGAATTITPYVLREMGCSVITLNGQPDGFFPAREPEPVEENLDGLKKTVIATGADLGIAHDGDADRMMAVDDEGRFVSGDELMAYFCQYEVKYSLVCPVDVSMVVGKSVNGVKIYRTRIGDAFVSEEAKSVGADFGGETSGTWIFPKMSYCPDGIYAAAKLVELVSKNGRLSDAVDALPRYPIKRSGIKFSHSVDKAKLMEVVKGAIDVKDAKDVNTLDGMRVEYGSGWILVRPSGTEPKIRITAEAEDVDTLTELFNRTESIVKRCVKACEP</sequence>
<keyword evidence="5 7" id="KW-0460">Magnesium</keyword>
<keyword evidence="4 7" id="KW-0479">Metal-binding</keyword>
<dbReference type="SUPFAM" id="SSF55957">
    <property type="entry name" value="Phosphoglucomutase, C-terminal domain"/>
    <property type="match status" value="1"/>
</dbReference>
<dbReference type="KEGG" id="mpd:MCP_0803"/>
<dbReference type="eggNOG" id="arCOG00767">
    <property type="taxonomic scope" value="Archaea"/>
</dbReference>